<evidence type="ECO:0000259" key="14">
    <source>
        <dbReference type="Pfam" id="PF13649"/>
    </source>
</evidence>
<evidence type="ECO:0000256" key="1">
    <source>
        <dbReference type="ARBA" id="ARBA00004514"/>
    </source>
</evidence>
<keyword evidence="6 12" id="KW-0949">S-adenosyl-L-methionine</keyword>
<dbReference type="PANTHER" id="PTHR11006">
    <property type="entry name" value="PROTEIN ARGININE N-METHYLTRANSFERASE"/>
    <property type="match status" value="1"/>
</dbReference>
<evidence type="ECO:0000256" key="12">
    <source>
        <dbReference type="PROSITE-ProRule" id="PRU01015"/>
    </source>
</evidence>
<feature type="domain" description="Protein arginine N-methyltransferase 3-like C2H2 zinc finger" evidence="15">
    <location>
        <begin position="127"/>
        <end position="153"/>
    </location>
</feature>
<keyword evidence="3" id="KW-0963">Cytoplasm</keyword>
<evidence type="ECO:0000256" key="2">
    <source>
        <dbReference type="ARBA" id="ARBA00011925"/>
    </source>
</evidence>
<comment type="catalytic activity">
    <reaction evidence="10">
        <text>L-arginyl-[protein] + 2 S-adenosyl-L-methionine = N(omega),N(omega)-dimethyl-L-arginyl-[protein] + 2 S-adenosyl-L-homocysteine + 2 H(+)</text>
        <dbReference type="Rhea" id="RHEA:48096"/>
        <dbReference type="Rhea" id="RHEA-COMP:10532"/>
        <dbReference type="Rhea" id="RHEA-COMP:11991"/>
        <dbReference type="ChEBI" id="CHEBI:15378"/>
        <dbReference type="ChEBI" id="CHEBI:29965"/>
        <dbReference type="ChEBI" id="CHEBI:57856"/>
        <dbReference type="ChEBI" id="CHEBI:59789"/>
        <dbReference type="ChEBI" id="CHEBI:61897"/>
        <dbReference type="EC" id="2.1.1.319"/>
    </reaction>
    <physiologicalReaction direction="left-to-right" evidence="10">
        <dbReference type="Rhea" id="RHEA:48097"/>
    </physiologicalReaction>
</comment>
<name>A0A843XRB8_COLES</name>
<dbReference type="GO" id="GO:0005634">
    <property type="term" value="C:nucleus"/>
    <property type="evidence" value="ECO:0007669"/>
    <property type="project" value="TreeGrafter"/>
</dbReference>
<keyword evidence="18" id="KW-1185">Reference proteome</keyword>
<dbReference type="AlphaFoldDB" id="A0A843XRB8"/>
<evidence type="ECO:0000256" key="6">
    <source>
        <dbReference type="ARBA" id="ARBA00022691"/>
    </source>
</evidence>
<dbReference type="PANTHER" id="PTHR11006:SF89">
    <property type="entry name" value="PROTEIN ARGININE N-METHYLTRANSFERASE 3-RELATED"/>
    <property type="match status" value="1"/>
</dbReference>
<dbReference type="GO" id="GO:0032259">
    <property type="term" value="P:methylation"/>
    <property type="evidence" value="ECO:0007669"/>
    <property type="project" value="UniProtKB-KW"/>
</dbReference>
<keyword evidence="8" id="KW-0863">Zinc-finger</keyword>
<evidence type="ECO:0000256" key="8">
    <source>
        <dbReference type="ARBA" id="ARBA00022771"/>
    </source>
</evidence>
<keyword evidence="7" id="KW-0479">Metal-binding</keyword>
<dbReference type="Pfam" id="PF21137">
    <property type="entry name" value="ANM3_C2H2_Zf"/>
    <property type="match status" value="1"/>
</dbReference>
<evidence type="ECO:0000256" key="3">
    <source>
        <dbReference type="ARBA" id="ARBA00022490"/>
    </source>
</evidence>
<evidence type="ECO:0000259" key="16">
    <source>
        <dbReference type="Pfam" id="PF22528"/>
    </source>
</evidence>
<dbReference type="OrthoDB" id="7848332at2759"/>
<dbReference type="Proteomes" id="UP000652761">
    <property type="component" value="Unassembled WGS sequence"/>
</dbReference>
<dbReference type="GO" id="GO:0035242">
    <property type="term" value="F:protein-arginine omega-N asymmetric methyltransferase activity"/>
    <property type="evidence" value="ECO:0007669"/>
    <property type="project" value="UniProtKB-EC"/>
</dbReference>
<feature type="domain" description="Protein arginine N-methyltransferase" evidence="16">
    <location>
        <begin position="460"/>
        <end position="608"/>
    </location>
</feature>
<dbReference type="InterPro" id="IPR049482">
    <property type="entry name" value="ANM3-like_C2H2_Zf"/>
</dbReference>
<evidence type="ECO:0000256" key="13">
    <source>
        <dbReference type="SAM" id="MobiDB-lite"/>
    </source>
</evidence>
<evidence type="ECO:0000259" key="15">
    <source>
        <dbReference type="Pfam" id="PF21137"/>
    </source>
</evidence>
<comment type="subcellular location">
    <subcellularLocation>
        <location evidence="1">Cytoplasm</location>
        <location evidence="1">Cytosol</location>
    </subcellularLocation>
</comment>
<keyword evidence="9" id="KW-0862">Zinc</keyword>
<dbReference type="InterPro" id="IPR036236">
    <property type="entry name" value="Znf_C2H2_sf"/>
</dbReference>
<keyword evidence="4 12" id="KW-0489">Methyltransferase</keyword>
<keyword evidence="5 12" id="KW-0808">Transferase</keyword>
<evidence type="ECO:0000256" key="5">
    <source>
        <dbReference type="ARBA" id="ARBA00022679"/>
    </source>
</evidence>
<dbReference type="PROSITE" id="PS51678">
    <property type="entry name" value="SAM_MT_PRMT"/>
    <property type="match status" value="1"/>
</dbReference>
<dbReference type="GO" id="GO:0005829">
    <property type="term" value="C:cytosol"/>
    <property type="evidence" value="ECO:0007669"/>
    <property type="project" value="UniProtKB-SubCell"/>
</dbReference>
<dbReference type="InterPro" id="IPR041698">
    <property type="entry name" value="Methyltransf_25"/>
</dbReference>
<dbReference type="SUPFAM" id="SSF57667">
    <property type="entry name" value="beta-beta-alpha zinc fingers"/>
    <property type="match status" value="1"/>
</dbReference>
<dbReference type="Pfam" id="PF22528">
    <property type="entry name" value="PRMT_C"/>
    <property type="match status" value="1"/>
</dbReference>
<dbReference type="SUPFAM" id="SSF53335">
    <property type="entry name" value="S-adenosyl-L-methionine-dependent methyltransferases"/>
    <property type="match status" value="1"/>
</dbReference>
<evidence type="ECO:0000256" key="7">
    <source>
        <dbReference type="ARBA" id="ARBA00022723"/>
    </source>
</evidence>
<dbReference type="FunFam" id="3.40.50.150:FF:000016">
    <property type="entry name" value="Protein arginine N-methyltransferase 6"/>
    <property type="match status" value="1"/>
</dbReference>
<evidence type="ECO:0000256" key="9">
    <source>
        <dbReference type="ARBA" id="ARBA00022833"/>
    </source>
</evidence>
<dbReference type="EMBL" id="NMUH01011302">
    <property type="protein sequence ID" value="MQM21610.1"/>
    <property type="molecule type" value="Genomic_DNA"/>
</dbReference>
<accession>A0A843XRB8</accession>
<dbReference type="Pfam" id="PF13649">
    <property type="entry name" value="Methyltransf_25"/>
    <property type="match status" value="1"/>
</dbReference>
<dbReference type="InterPro" id="IPR025799">
    <property type="entry name" value="Arg_MeTrfase"/>
</dbReference>
<dbReference type="InterPro" id="IPR055135">
    <property type="entry name" value="PRMT_dom"/>
</dbReference>
<feature type="region of interest" description="Disordered" evidence="13">
    <location>
        <begin position="32"/>
        <end position="54"/>
    </location>
</feature>
<dbReference type="EC" id="2.1.1.319" evidence="2"/>
<comment type="caution">
    <text evidence="17">The sequence shown here is derived from an EMBL/GenBank/DDBJ whole genome shotgun (WGS) entry which is preliminary data.</text>
</comment>
<dbReference type="GO" id="GO:0042054">
    <property type="term" value="F:histone methyltransferase activity"/>
    <property type="evidence" value="ECO:0007669"/>
    <property type="project" value="TreeGrafter"/>
</dbReference>
<dbReference type="Gene3D" id="2.70.160.11">
    <property type="entry name" value="Hnrnp arginine n-methyltransferase1"/>
    <property type="match status" value="1"/>
</dbReference>
<feature type="domain" description="Methyltransferase" evidence="14">
    <location>
        <begin position="343"/>
        <end position="454"/>
    </location>
</feature>
<evidence type="ECO:0000256" key="4">
    <source>
        <dbReference type="ARBA" id="ARBA00022603"/>
    </source>
</evidence>
<comment type="catalytic activity">
    <reaction evidence="11">
        <text>L-arginyl-[protein] + S-adenosyl-L-methionine = N(omega)-methyl-L-arginyl-[protein] + S-adenosyl-L-homocysteine + H(+)</text>
        <dbReference type="Rhea" id="RHEA:48100"/>
        <dbReference type="Rhea" id="RHEA-COMP:10532"/>
        <dbReference type="Rhea" id="RHEA-COMP:11990"/>
        <dbReference type="ChEBI" id="CHEBI:15378"/>
        <dbReference type="ChEBI" id="CHEBI:29965"/>
        <dbReference type="ChEBI" id="CHEBI:57856"/>
        <dbReference type="ChEBI" id="CHEBI:59789"/>
        <dbReference type="ChEBI" id="CHEBI:65280"/>
    </reaction>
    <physiologicalReaction direction="left-to-right" evidence="11">
        <dbReference type="Rhea" id="RHEA:48101"/>
    </physiologicalReaction>
</comment>
<reference evidence="17" key="1">
    <citation type="submission" date="2017-07" db="EMBL/GenBank/DDBJ databases">
        <title>Taro Niue Genome Assembly and Annotation.</title>
        <authorList>
            <person name="Atibalentja N."/>
            <person name="Keating K."/>
            <person name="Fields C.J."/>
        </authorList>
    </citation>
    <scope>NUCLEOTIDE SEQUENCE</scope>
    <source>
        <strain evidence="17">Niue_2</strain>
        <tissue evidence="17">Leaf</tissue>
    </source>
</reference>
<dbReference type="InterPro" id="IPR029063">
    <property type="entry name" value="SAM-dependent_MTases_sf"/>
</dbReference>
<dbReference type="GO" id="GO:0008270">
    <property type="term" value="F:zinc ion binding"/>
    <property type="evidence" value="ECO:0007669"/>
    <property type="project" value="UniProtKB-KW"/>
</dbReference>
<evidence type="ECO:0000313" key="17">
    <source>
        <dbReference type="EMBL" id="MQM21610.1"/>
    </source>
</evidence>
<proteinExistence type="predicted"/>
<evidence type="ECO:0000313" key="18">
    <source>
        <dbReference type="Proteomes" id="UP000652761"/>
    </source>
</evidence>
<protein>
    <recommendedName>
        <fullName evidence="2">type I protein arginine methyltransferase</fullName>
        <ecNumber evidence="2">2.1.1.319</ecNumber>
    </recommendedName>
</protein>
<evidence type="ECO:0000256" key="10">
    <source>
        <dbReference type="ARBA" id="ARBA00047384"/>
    </source>
</evidence>
<feature type="region of interest" description="Disordered" evidence="13">
    <location>
        <begin position="1"/>
        <end position="20"/>
    </location>
</feature>
<evidence type="ECO:0000256" key="11">
    <source>
        <dbReference type="ARBA" id="ARBA00049303"/>
    </source>
</evidence>
<dbReference type="Gene3D" id="3.40.50.150">
    <property type="entry name" value="Vaccinia Virus protein VP39"/>
    <property type="match status" value="1"/>
</dbReference>
<organism evidence="17 18">
    <name type="scientific">Colocasia esculenta</name>
    <name type="common">Wild taro</name>
    <name type="synonym">Arum esculentum</name>
    <dbReference type="NCBI Taxonomy" id="4460"/>
    <lineage>
        <taxon>Eukaryota</taxon>
        <taxon>Viridiplantae</taxon>
        <taxon>Streptophyta</taxon>
        <taxon>Embryophyta</taxon>
        <taxon>Tracheophyta</taxon>
        <taxon>Spermatophyta</taxon>
        <taxon>Magnoliopsida</taxon>
        <taxon>Liliopsida</taxon>
        <taxon>Araceae</taxon>
        <taxon>Aroideae</taxon>
        <taxon>Colocasieae</taxon>
        <taxon>Colocasia</taxon>
    </lineage>
</organism>
<gene>
    <name evidence="17" type="ORF">Taro_054653</name>
</gene>
<sequence>MDSASPPEVSDAKPSFRKPANDAANWKYRCHSSADMSDSSSSDETEASNGARIMADAEEVVSMEEICEDEGGVEEEEQLDDWGDWGMDEDDSEPSYLCLFCDLSFASSHTLFDHCRAEHHFDFHGIRRALDLDFYGSIKLINYIRAQVADNKCWICGALLACKKDLQNHLHAALTLGKDVKLAWDSDIYLKPFMYEDALLHSLPPDEDGEEDYTATADKEDLMRELMCAKDLTDICIGDETGRSEEQAVDECINNNNHFEMTVVNGMAAVEDFGTSCTKQKDKQLRIAFDNVAAREIKSINEDYFGSYDSFGIHREMISDKARTQTYRDAICNNPSLMKGATVMDVGCGTGILSLFAAQAGASRVIGVDASKKMAAVAKDNGLLLEGRLNGDACCSSGVINVVQGMIEELDAFIQVPPNSIDVLVSEWMGYCLLYESMLSSVIYARDQWLRPGGAILPDIATIFAAGFGRDATSIPFWENVYGFDMSCIGREVLGDAAKFPIVDIVDSRDIVTEAVPLKSFDLATMRQDEMDFTSSFELELKTDIPKDSVNATPGVAWCYGIVLWFDTAFSGRFCKETPCVLSTSPYCTETHWSQTIFTFREAIALATSPSPSGDDSAAVGTEKCPAIRIRSRMSITRAAVYRNIDISLEITAVSLDGRKRTWPPQIFDL</sequence>
<dbReference type="CDD" id="cd02440">
    <property type="entry name" value="AdoMet_MTases"/>
    <property type="match status" value="1"/>
</dbReference>